<dbReference type="Proteomes" id="UP000636800">
    <property type="component" value="Unassembled WGS sequence"/>
</dbReference>
<gene>
    <name evidence="1" type="ORF">HPP92_026278</name>
</gene>
<feature type="non-terminal residue" evidence="1">
    <location>
        <position position="1"/>
    </location>
</feature>
<reference evidence="1 2" key="1">
    <citation type="journal article" date="2020" name="Nat. Food">
        <title>A phased Vanilla planifolia genome enables genetic improvement of flavour and production.</title>
        <authorList>
            <person name="Hasing T."/>
            <person name="Tang H."/>
            <person name="Brym M."/>
            <person name="Khazi F."/>
            <person name="Huang T."/>
            <person name="Chambers A.H."/>
        </authorList>
    </citation>
    <scope>NUCLEOTIDE SEQUENCE [LARGE SCALE GENOMIC DNA]</scope>
    <source>
        <tissue evidence="1">Leaf</tissue>
    </source>
</reference>
<evidence type="ECO:0000313" key="1">
    <source>
        <dbReference type="EMBL" id="KAG0451825.1"/>
    </source>
</evidence>
<sequence>GPPGVTLGSQDKPGIDELAKLFQNCVKVKAPSKDLIFFYFIGFQDGKQNQNLNKMPWQWMNLIKKKLNSLPQRLELDKISNKCV</sequence>
<evidence type="ECO:0000313" key="2">
    <source>
        <dbReference type="Proteomes" id="UP000636800"/>
    </source>
</evidence>
<protein>
    <submittedName>
        <fullName evidence="1">Uncharacterized protein</fullName>
    </submittedName>
</protein>
<dbReference type="EMBL" id="JADCNL010000043">
    <property type="protein sequence ID" value="KAG0451825.1"/>
    <property type="molecule type" value="Genomic_DNA"/>
</dbReference>
<name>A0A835U8H3_VANPL</name>
<proteinExistence type="predicted"/>
<dbReference type="AlphaFoldDB" id="A0A835U8H3"/>
<keyword evidence="2" id="KW-1185">Reference proteome</keyword>
<organism evidence="1 2">
    <name type="scientific">Vanilla planifolia</name>
    <name type="common">Vanilla</name>
    <dbReference type="NCBI Taxonomy" id="51239"/>
    <lineage>
        <taxon>Eukaryota</taxon>
        <taxon>Viridiplantae</taxon>
        <taxon>Streptophyta</taxon>
        <taxon>Embryophyta</taxon>
        <taxon>Tracheophyta</taxon>
        <taxon>Spermatophyta</taxon>
        <taxon>Magnoliopsida</taxon>
        <taxon>Liliopsida</taxon>
        <taxon>Asparagales</taxon>
        <taxon>Orchidaceae</taxon>
        <taxon>Vanilloideae</taxon>
        <taxon>Vanilleae</taxon>
        <taxon>Vanilla</taxon>
    </lineage>
</organism>
<accession>A0A835U8H3</accession>
<comment type="caution">
    <text evidence="1">The sequence shown here is derived from an EMBL/GenBank/DDBJ whole genome shotgun (WGS) entry which is preliminary data.</text>
</comment>